<dbReference type="RefSeq" id="WP_269451318.1">
    <property type="nucleotide sequence ID" value="NZ_FNLF01000002.1"/>
</dbReference>
<organism evidence="2 3">
    <name type="scientific">Tsukamurella pulmonis</name>
    <dbReference type="NCBI Taxonomy" id="47312"/>
    <lineage>
        <taxon>Bacteria</taxon>
        <taxon>Bacillati</taxon>
        <taxon>Actinomycetota</taxon>
        <taxon>Actinomycetes</taxon>
        <taxon>Mycobacteriales</taxon>
        <taxon>Tsukamurellaceae</taxon>
        <taxon>Tsukamurella</taxon>
    </lineage>
</organism>
<evidence type="ECO:0000256" key="1">
    <source>
        <dbReference type="SAM" id="Phobius"/>
    </source>
</evidence>
<keyword evidence="3" id="KW-1185">Reference proteome</keyword>
<keyword evidence="1" id="KW-0812">Transmembrane</keyword>
<evidence type="ECO:0000313" key="3">
    <source>
        <dbReference type="Proteomes" id="UP000183053"/>
    </source>
</evidence>
<keyword evidence="1" id="KW-0472">Membrane</keyword>
<accession>A0A1H1DJD5</accession>
<name>A0A1H1DJD5_9ACTN</name>
<sequence>MTDTESDGRHPVQLVATWTLVAIPLLYGLYNAVDAALQLFQG</sequence>
<dbReference type="AlphaFoldDB" id="A0A1H1DJD5"/>
<keyword evidence="1" id="KW-1133">Transmembrane helix</keyword>
<dbReference type="Proteomes" id="UP000183053">
    <property type="component" value="Unassembled WGS sequence"/>
</dbReference>
<reference evidence="3" key="1">
    <citation type="submission" date="2016-10" db="EMBL/GenBank/DDBJ databases">
        <authorList>
            <person name="Varghese N."/>
            <person name="Submissions S."/>
        </authorList>
    </citation>
    <scope>NUCLEOTIDE SEQUENCE [LARGE SCALE GENOMIC DNA]</scope>
    <source>
        <strain evidence="3">DSM 44142</strain>
    </source>
</reference>
<dbReference type="EMBL" id="FNLF01000002">
    <property type="protein sequence ID" value="SDQ76613.1"/>
    <property type="molecule type" value="Genomic_DNA"/>
</dbReference>
<protein>
    <submittedName>
        <fullName evidence="2">Uncharacterized protein</fullName>
    </submittedName>
</protein>
<proteinExistence type="predicted"/>
<evidence type="ECO:0000313" key="2">
    <source>
        <dbReference type="EMBL" id="SDQ76613.1"/>
    </source>
</evidence>
<feature type="transmembrane region" description="Helical" evidence="1">
    <location>
        <begin position="12"/>
        <end position="30"/>
    </location>
</feature>
<gene>
    <name evidence="2" type="ORF">SAMN04489765_1760</name>
</gene>